<protein>
    <submittedName>
        <fullName evidence="7">ABC transporter permease</fullName>
    </submittedName>
</protein>
<feature type="transmembrane region" description="Helical" evidence="6">
    <location>
        <begin position="40"/>
        <end position="62"/>
    </location>
</feature>
<evidence type="ECO:0000313" key="7">
    <source>
        <dbReference type="EMBL" id="CDZ91945.1"/>
    </source>
</evidence>
<sequence length="332" mass="35320">MSAVDLVAVLQVSFAQLIGPSAIFYALLAIGLNLHFGYAGLLNFGQIGFALLGGYGVGIMTVTYDQPLWLGILVGLAASALLALVLGIPTLRLRADYLAIVTIAASEILRLVFRSTASDPVTGSTNGLFGFAGPFTQLSPFDSGRQYSLLGMRFYGDDLWAMVVGWSLVLALCGLVYLLSHSPWGRVLKAVREDEDAARSLGKNVFVYKMQALVLGGTIGGLGGIFNALQTKSINPDFYSTAQTFFAFGALILGGAATVFGPVLGAMLFWFLLTIPDALLRQAISGPDPLLALSEQQVGAMRYILLGVLIAVMMVFRPQGILGNKREVQLDA</sequence>
<evidence type="ECO:0000256" key="4">
    <source>
        <dbReference type="ARBA" id="ARBA00022989"/>
    </source>
</evidence>
<dbReference type="Proteomes" id="UP000042997">
    <property type="component" value="Unassembled WGS sequence"/>
</dbReference>
<proteinExistence type="predicted"/>
<dbReference type="CDD" id="cd06581">
    <property type="entry name" value="TM_PBP1_LivM_like"/>
    <property type="match status" value="1"/>
</dbReference>
<comment type="subcellular location">
    <subcellularLocation>
        <location evidence="1">Cell membrane</location>
        <topology evidence="1">Multi-pass membrane protein</topology>
    </subcellularLocation>
</comment>
<name>A0A098BUQ8_9NOCA</name>
<dbReference type="InterPro" id="IPR043428">
    <property type="entry name" value="LivM-like"/>
</dbReference>
<evidence type="ECO:0000256" key="3">
    <source>
        <dbReference type="ARBA" id="ARBA00022692"/>
    </source>
</evidence>
<dbReference type="GO" id="GO:0015658">
    <property type="term" value="F:branched-chain amino acid transmembrane transporter activity"/>
    <property type="evidence" value="ECO:0007669"/>
    <property type="project" value="InterPro"/>
</dbReference>
<reference evidence="7 8" key="1">
    <citation type="journal article" date="2014" name="Genome Announc.">
        <title>Draft Genome Sequence of Propane- and Butane-Oxidizing Actinobacterium Rhodococcus ruber IEGM 231.</title>
        <authorList>
            <person name="Ivshina I.B."/>
            <person name="Kuyukina M.S."/>
            <person name="Krivoruchko A.V."/>
            <person name="Barbe V."/>
            <person name="Fischer C."/>
        </authorList>
    </citation>
    <scope>NUCLEOTIDE SEQUENCE [LARGE SCALE GENOMIC DNA]</scope>
</reference>
<evidence type="ECO:0000256" key="6">
    <source>
        <dbReference type="SAM" id="Phobius"/>
    </source>
</evidence>
<evidence type="ECO:0000313" key="8">
    <source>
        <dbReference type="Proteomes" id="UP000042997"/>
    </source>
</evidence>
<keyword evidence="2" id="KW-1003">Cell membrane</keyword>
<keyword evidence="4 6" id="KW-1133">Transmembrane helix</keyword>
<gene>
    <name evidence="7" type="ORF">RHRU231_90030</name>
</gene>
<dbReference type="PANTHER" id="PTHR30482">
    <property type="entry name" value="HIGH-AFFINITY BRANCHED-CHAIN AMINO ACID TRANSPORT SYSTEM PERMEASE"/>
    <property type="match status" value="1"/>
</dbReference>
<accession>A0A098BUQ8</accession>
<dbReference type="eggNOG" id="COG4177">
    <property type="taxonomic scope" value="Bacteria"/>
</dbReference>
<feature type="transmembrane region" description="Helical" evidence="6">
    <location>
        <begin position="6"/>
        <end position="28"/>
    </location>
</feature>
<dbReference type="PANTHER" id="PTHR30482:SF10">
    <property type="entry name" value="HIGH-AFFINITY BRANCHED-CHAIN AMINO ACID TRANSPORT PROTEIN BRAE"/>
    <property type="match status" value="1"/>
</dbReference>
<dbReference type="InterPro" id="IPR001851">
    <property type="entry name" value="ABC_transp_permease"/>
</dbReference>
<dbReference type="AlphaFoldDB" id="A0A098BUQ8"/>
<keyword evidence="5 6" id="KW-0472">Membrane</keyword>
<feature type="transmembrane region" description="Helical" evidence="6">
    <location>
        <begin position="245"/>
        <end position="273"/>
    </location>
</feature>
<evidence type="ECO:0000256" key="1">
    <source>
        <dbReference type="ARBA" id="ARBA00004651"/>
    </source>
</evidence>
<dbReference type="GO" id="GO:0005886">
    <property type="term" value="C:plasma membrane"/>
    <property type="evidence" value="ECO:0007669"/>
    <property type="project" value="UniProtKB-SubCell"/>
</dbReference>
<evidence type="ECO:0000256" key="2">
    <source>
        <dbReference type="ARBA" id="ARBA00022475"/>
    </source>
</evidence>
<dbReference type="Pfam" id="PF02653">
    <property type="entry name" value="BPD_transp_2"/>
    <property type="match status" value="1"/>
</dbReference>
<feature type="transmembrane region" description="Helical" evidence="6">
    <location>
        <begin position="68"/>
        <end position="88"/>
    </location>
</feature>
<feature type="transmembrane region" description="Helical" evidence="6">
    <location>
        <begin position="300"/>
        <end position="316"/>
    </location>
</feature>
<feature type="transmembrane region" description="Helical" evidence="6">
    <location>
        <begin position="159"/>
        <end position="179"/>
    </location>
</feature>
<dbReference type="EMBL" id="CCSD01000105">
    <property type="protein sequence ID" value="CDZ91945.1"/>
    <property type="molecule type" value="Genomic_DNA"/>
</dbReference>
<keyword evidence="3 6" id="KW-0812">Transmembrane</keyword>
<evidence type="ECO:0000256" key="5">
    <source>
        <dbReference type="ARBA" id="ARBA00023136"/>
    </source>
</evidence>
<organism evidence="7 8">
    <name type="scientific">Rhodococcus ruber</name>
    <dbReference type="NCBI Taxonomy" id="1830"/>
    <lineage>
        <taxon>Bacteria</taxon>
        <taxon>Bacillati</taxon>
        <taxon>Actinomycetota</taxon>
        <taxon>Actinomycetes</taxon>
        <taxon>Mycobacteriales</taxon>
        <taxon>Nocardiaceae</taxon>
        <taxon>Rhodococcus</taxon>
    </lineage>
</organism>